<dbReference type="PATRIC" id="fig|1122148.6.peg.1330"/>
<dbReference type="PRINTS" id="PR00050">
    <property type="entry name" value="COLDSHOCK"/>
</dbReference>
<dbReference type="OrthoDB" id="9805039at2"/>
<evidence type="ECO:0000256" key="1">
    <source>
        <dbReference type="ARBA" id="ARBA00004496"/>
    </source>
</evidence>
<dbReference type="SUPFAM" id="SSF50249">
    <property type="entry name" value="Nucleic acid-binding proteins"/>
    <property type="match status" value="1"/>
</dbReference>
<evidence type="ECO:0000256" key="2">
    <source>
        <dbReference type="ARBA" id="ARBA00022490"/>
    </source>
</evidence>
<dbReference type="InterPro" id="IPR012156">
    <property type="entry name" value="Cold_shock_CspA"/>
</dbReference>
<sequence>MEGTIKSYDTEHGFGYIKDPEGNDIFMHITGIISGTPKEIKPGDKVKFVKAKGPHNFQAAKIELAR</sequence>
<dbReference type="GO" id="GO:0003676">
    <property type="term" value="F:nucleic acid binding"/>
    <property type="evidence" value="ECO:0007669"/>
    <property type="project" value="InterPro"/>
</dbReference>
<comment type="subcellular location">
    <subcellularLocation>
        <location evidence="1">Cytoplasm</location>
    </subcellularLocation>
</comment>
<dbReference type="InterPro" id="IPR011129">
    <property type="entry name" value="CSD"/>
</dbReference>
<evidence type="ECO:0000313" key="5">
    <source>
        <dbReference type="Proteomes" id="UP000051565"/>
    </source>
</evidence>
<dbReference type="Pfam" id="PF00313">
    <property type="entry name" value="CSD"/>
    <property type="match status" value="1"/>
</dbReference>
<proteinExistence type="predicted"/>
<dbReference type="RefSeq" id="WP_054646684.1">
    <property type="nucleotide sequence ID" value="NZ_FUXS01000005.1"/>
</dbReference>
<keyword evidence="5" id="KW-1185">Reference proteome</keyword>
<keyword evidence="2" id="KW-0963">Cytoplasm</keyword>
<dbReference type="EMBL" id="JQBT01000035">
    <property type="protein sequence ID" value="KRN78356.1"/>
    <property type="molecule type" value="Genomic_DNA"/>
</dbReference>
<gene>
    <name evidence="4" type="ORF">IV52_GL001294</name>
</gene>
<accession>A0A0R2JVI2</accession>
<feature type="domain" description="CSD" evidence="3">
    <location>
        <begin position="1"/>
        <end position="64"/>
    </location>
</feature>
<dbReference type="PIRSF" id="PIRSF002599">
    <property type="entry name" value="Cold_shock_A"/>
    <property type="match status" value="1"/>
</dbReference>
<reference evidence="4 5" key="1">
    <citation type="journal article" date="2015" name="Genome Announc.">
        <title>Expanding the biotechnology potential of lactobacilli through comparative genomics of 213 strains and associated genera.</title>
        <authorList>
            <person name="Sun Z."/>
            <person name="Harris H.M."/>
            <person name="McCann A."/>
            <person name="Guo C."/>
            <person name="Argimon S."/>
            <person name="Zhang W."/>
            <person name="Yang X."/>
            <person name="Jeffery I.B."/>
            <person name="Cooney J.C."/>
            <person name="Kagawa T.F."/>
            <person name="Liu W."/>
            <person name="Song Y."/>
            <person name="Salvetti E."/>
            <person name="Wrobel A."/>
            <person name="Rasinkangas P."/>
            <person name="Parkhill J."/>
            <person name="Rea M.C."/>
            <person name="O'Sullivan O."/>
            <person name="Ritari J."/>
            <person name="Douillard F.P."/>
            <person name="Paul Ross R."/>
            <person name="Yang R."/>
            <person name="Briner A.E."/>
            <person name="Felis G.E."/>
            <person name="de Vos W.M."/>
            <person name="Barrangou R."/>
            <person name="Klaenhammer T.R."/>
            <person name="Caufield P.W."/>
            <person name="Cui Y."/>
            <person name="Zhang H."/>
            <person name="O'Toole P.W."/>
        </authorList>
    </citation>
    <scope>NUCLEOTIDE SEQUENCE [LARGE SCALE GENOMIC DNA]</scope>
    <source>
        <strain evidence="4 5">DSM 20690</strain>
    </source>
</reference>
<protein>
    <recommendedName>
        <fullName evidence="3">CSD domain-containing protein</fullName>
    </recommendedName>
</protein>
<evidence type="ECO:0000259" key="3">
    <source>
        <dbReference type="PROSITE" id="PS51857"/>
    </source>
</evidence>
<dbReference type="PROSITE" id="PS51857">
    <property type="entry name" value="CSD_2"/>
    <property type="match status" value="1"/>
</dbReference>
<name>A0A0R2JVI2_9LACO</name>
<dbReference type="InterPro" id="IPR012340">
    <property type="entry name" value="NA-bd_OB-fold"/>
</dbReference>
<comment type="caution">
    <text evidence="4">The sequence shown here is derived from an EMBL/GenBank/DDBJ whole genome shotgun (WGS) entry which is preliminary data.</text>
</comment>
<dbReference type="GeneID" id="61250114"/>
<dbReference type="AlphaFoldDB" id="A0A0R2JVI2"/>
<dbReference type="GO" id="GO:0005737">
    <property type="term" value="C:cytoplasm"/>
    <property type="evidence" value="ECO:0007669"/>
    <property type="project" value="UniProtKB-SubCell"/>
</dbReference>
<dbReference type="InterPro" id="IPR002059">
    <property type="entry name" value="CSP_DNA-bd"/>
</dbReference>
<dbReference type="Gene3D" id="2.40.50.140">
    <property type="entry name" value="Nucleic acid-binding proteins"/>
    <property type="match status" value="1"/>
</dbReference>
<evidence type="ECO:0000313" key="4">
    <source>
        <dbReference type="EMBL" id="KRN78356.1"/>
    </source>
</evidence>
<dbReference type="STRING" id="53444.AYR59_04355"/>
<organism evidence="4 5">
    <name type="scientific">Fructilactobacillus lindneri DSM 20690 = JCM 11027</name>
    <dbReference type="NCBI Taxonomy" id="1122148"/>
    <lineage>
        <taxon>Bacteria</taxon>
        <taxon>Bacillati</taxon>
        <taxon>Bacillota</taxon>
        <taxon>Bacilli</taxon>
        <taxon>Lactobacillales</taxon>
        <taxon>Lactobacillaceae</taxon>
        <taxon>Fructilactobacillus</taxon>
    </lineage>
</organism>
<dbReference type="Proteomes" id="UP000051565">
    <property type="component" value="Unassembled WGS sequence"/>
</dbReference>
<dbReference type="SMART" id="SM00357">
    <property type="entry name" value="CSP"/>
    <property type="match status" value="1"/>
</dbReference>